<dbReference type="PANTHER" id="PTHR24350">
    <property type="entry name" value="SERINE/THREONINE-PROTEIN KINASE IAL-RELATED"/>
    <property type="match status" value="1"/>
</dbReference>
<evidence type="ECO:0000256" key="10">
    <source>
        <dbReference type="RuleBase" id="RU000304"/>
    </source>
</evidence>
<evidence type="ECO:0000256" key="6">
    <source>
        <dbReference type="PIRSR" id="PIRSR630616-1"/>
    </source>
</evidence>
<evidence type="ECO:0000256" key="4">
    <source>
        <dbReference type="ARBA" id="ARBA00022777"/>
    </source>
</evidence>
<evidence type="ECO:0000256" key="7">
    <source>
        <dbReference type="PIRSR" id="PIRSR630616-2"/>
    </source>
</evidence>
<organism evidence="12">
    <name type="scientific">Zooxanthella nutricula</name>
    <dbReference type="NCBI Taxonomy" id="1333877"/>
    <lineage>
        <taxon>Eukaryota</taxon>
        <taxon>Sar</taxon>
        <taxon>Alveolata</taxon>
        <taxon>Dinophyceae</taxon>
        <taxon>Peridiniales</taxon>
        <taxon>Peridiniales incertae sedis</taxon>
        <taxon>Zooxanthella</taxon>
    </lineage>
</organism>
<feature type="active site" description="Proton acceptor" evidence="6">
    <location>
        <position position="236"/>
    </location>
</feature>
<feature type="binding site" evidence="7">
    <location>
        <position position="253"/>
    </location>
    <ligand>
        <name>ATP</name>
        <dbReference type="ChEBI" id="CHEBI:30616"/>
    </ligand>
</feature>
<keyword evidence="1 10" id="KW-0723">Serine/threonine-protein kinase</keyword>
<feature type="cross-link" description="Glycyl lysine isopeptide (Lys-Gly) (interchain with G-Cter in SUMO2)" evidence="8">
    <location>
        <position position="238"/>
    </location>
</feature>
<protein>
    <recommendedName>
        <fullName evidence="11">Protein kinase domain-containing protein</fullName>
    </recommendedName>
</protein>
<dbReference type="PROSITE" id="PS00107">
    <property type="entry name" value="PROTEIN_KINASE_ATP"/>
    <property type="match status" value="1"/>
</dbReference>
<keyword evidence="4" id="KW-0418">Kinase</keyword>
<dbReference type="Gene3D" id="1.10.510.10">
    <property type="entry name" value="Transferase(Phosphotransferase) domain 1"/>
    <property type="match status" value="1"/>
</dbReference>
<evidence type="ECO:0000256" key="1">
    <source>
        <dbReference type="ARBA" id="ARBA00022527"/>
    </source>
</evidence>
<dbReference type="SUPFAM" id="SSF56112">
    <property type="entry name" value="Protein kinase-like (PK-like)"/>
    <property type="match status" value="1"/>
</dbReference>
<evidence type="ECO:0000256" key="2">
    <source>
        <dbReference type="ARBA" id="ARBA00022679"/>
    </source>
</evidence>
<dbReference type="GO" id="GO:0005524">
    <property type="term" value="F:ATP binding"/>
    <property type="evidence" value="ECO:0007669"/>
    <property type="project" value="UniProtKB-UniRule"/>
</dbReference>
<evidence type="ECO:0000259" key="11">
    <source>
        <dbReference type="PROSITE" id="PS50011"/>
    </source>
</evidence>
<dbReference type="InterPro" id="IPR011009">
    <property type="entry name" value="Kinase-like_dom_sf"/>
</dbReference>
<evidence type="ECO:0000256" key="5">
    <source>
        <dbReference type="ARBA" id="ARBA00022840"/>
    </source>
</evidence>
<sequence length="385" mass="43952">MRGRWVDLSQTVGPRVLNTRMAADKCDDLYEALSTSENLHPNVQQPVASSAKQVRPRRYRYTCPELELEPRHACPEPELELEVRDGMGDLNMFIPAAWRENFEVPYDLVVGGGAFAQVYKVQDRRDGKHYAVKVMQRSNFELRGIGRQIDFELEAMRLAAVLDVAEGDRHIVRLFDHARENDHVFLRMELCEGGDLLRTMMALTSTSLNEDEAIVMARHLFLGLSQVHSLGFLHRDIKPENLLLKEGQLKITDFGWCCPAKSRPQEMAGTLVYMAPEVLRQDLYDEEVDVWSAGVTTYYMLVGRPLIDMPEATLMSECDPHGAMRLKQQRLLDQIAVACPPRVEQRPPHLSEQSWDFVRKSLARDPSDRLTVAAALDHSWLQLTQ</sequence>
<keyword evidence="5 7" id="KW-0067">ATP-binding</keyword>
<name>A0A7S2MSS4_9DINO</name>
<evidence type="ECO:0000313" key="12">
    <source>
        <dbReference type="EMBL" id="CAD9500620.1"/>
    </source>
</evidence>
<dbReference type="PROSITE" id="PS00108">
    <property type="entry name" value="PROTEIN_KINASE_ST"/>
    <property type="match status" value="1"/>
</dbReference>
<keyword evidence="3 7" id="KW-0547">Nucleotide-binding</keyword>
<dbReference type="PROSITE" id="PS50011">
    <property type="entry name" value="PROTEIN_KINASE_DOM"/>
    <property type="match status" value="1"/>
</dbReference>
<dbReference type="EMBL" id="HBGW01006601">
    <property type="protein sequence ID" value="CAD9500620.1"/>
    <property type="molecule type" value="Transcribed_RNA"/>
</dbReference>
<dbReference type="AlphaFoldDB" id="A0A7S2MSS4"/>
<dbReference type="InterPro" id="IPR008271">
    <property type="entry name" value="Ser/Thr_kinase_AS"/>
</dbReference>
<evidence type="ECO:0000256" key="8">
    <source>
        <dbReference type="PIRSR" id="PIRSR630616-3"/>
    </source>
</evidence>
<feature type="binding site" evidence="7 9">
    <location>
        <position position="133"/>
    </location>
    <ligand>
        <name>ATP</name>
        <dbReference type="ChEBI" id="CHEBI:30616"/>
    </ligand>
</feature>
<feature type="binding site" evidence="7">
    <location>
        <begin position="240"/>
        <end position="241"/>
    </location>
    <ligand>
        <name>ATP</name>
        <dbReference type="ChEBI" id="CHEBI:30616"/>
    </ligand>
</feature>
<feature type="domain" description="Protein kinase" evidence="11">
    <location>
        <begin position="104"/>
        <end position="381"/>
    </location>
</feature>
<gene>
    <name evidence="12" type="ORF">BRAN1462_LOCUS4303</name>
</gene>
<accession>A0A7S2MSS4</accession>
<comment type="similarity">
    <text evidence="10">Belongs to the protein kinase superfamily.</text>
</comment>
<keyword evidence="2" id="KW-0808">Transferase</keyword>
<dbReference type="SMART" id="SM00220">
    <property type="entry name" value="S_TKc"/>
    <property type="match status" value="1"/>
</dbReference>
<dbReference type="GO" id="GO:0004674">
    <property type="term" value="F:protein serine/threonine kinase activity"/>
    <property type="evidence" value="ECO:0007669"/>
    <property type="project" value="UniProtKB-KW"/>
</dbReference>
<proteinExistence type="inferred from homology"/>
<dbReference type="InterPro" id="IPR030616">
    <property type="entry name" value="Aur-like"/>
</dbReference>
<dbReference type="InterPro" id="IPR017441">
    <property type="entry name" value="Protein_kinase_ATP_BS"/>
</dbReference>
<reference evidence="12" key="1">
    <citation type="submission" date="2021-01" db="EMBL/GenBank/DDBJ databases">
        <authorList>
            <person name="Corre E."/>
            <person name="Pelletier E."/>
            <person name="Niang G."/>
            <person name="Scheremetjew M."/>
            <person name="Finn R."/>
            <person name="Kale V."/>
            <person name="Holt S."/>
            <person name="Cochrane G."/>
            <person name="Meng A."/>
            <person name="Brown T."/>
            <person name="Cohen L."/>
        </authorList>
    </citation>
    <scope>NUCLEOTIDE SEQUENCE</scope>
    <source>
        <strain evidence="12">RCC3387</strain>
    </source>
</reference>
<evidence type="ECO:0000256" key="3">
    <source>
        <dbReference type="ARBA" id="ARBA00022741"/>
    </source>
</evidence>
<dbReference type="InterPro" id="IPR000719">
    <property type="entry name" value="Prot_kinase_dom"/>
</dbReference>
<dbReference type="Pfam" id="PF00069">
    <property type="entry name" value="Pkinase"/>
    <property type="match status" value="1"/>
</dbReference>
<evidence type="ECO:0000256" key="9">
    <source>
        <dbReference type="PROSITE-ProRule" id="PRU10141"/>
    </source>
</evidence>